<comment type="similarity">
    <text evidence="2 7">Belongs to the MIP/aquaporin (TC 1.A.8) family.</text>
</comment>
<evidence type="ECO:0000256" key="4">
    <source>
        <dbReference type="ARBA" id="ARBA00022692"/>
    </source>
</evidence>
<protein>
    <submittedName>
        <fullName evidence="10">MIP/aquaporin family protein</fullName>
    </submittedName>
</protein>
<feature type="transmembrane region" description="Helical" evidence="9">
    <location>
        <begin position="206"/>
        <end position="230"/>
    </location>
</feature>
<dbReference type="InterPro" id="IPR050363">
    <property type="entry name" value="MIP/Aquaporin"/>
</dbReference>
<keyword evidence="11" id="KW-1185">Reference proteome</keyword>
<dbReference type="InterPro" id="IPR023271">
    <property type="entry name" value="Aquaporin-like"/>
</dbReference>
<dbReference type="EMBL" id="JAWSTH010000099">
    <property type="protein sequence ID" value="MDW5597708.1"/>
    <property type="molecule type" value="Genomic_DNA"/>
</dbReference>
<evidence type="ECO:0000256" key="7">
    <source>
        <dbReference type="RuleBase" id="RU000477"/>
    </source>
</evidence>
<reference evidence="11" key="1">
    <citation type="submission" date="2023-07" db="EMBL/GenBank/DDBJ databases">
        <title>Conexibacter stalactiti sp. nov., isolated from stalactites in a lava cave and emended description of the genus Conexibacter.</title>
        <authorList>
            <person name="Lee S.D."/>
        </authorList>
    </citation>
    <scope>NUCLEOTIDE SEQUENCE [LARGE SCALE GENOMIC DNA]</scope>
    <source>
        <strain evidence="11">KCTC 39840</strain>
    </source>
</reference>
<dbReference type="NCBIfam" id="TIGR00861">
    <property type="entry name" value="MIP"/>
    <property type="match status" value="1"/>
</dbReference>
<dbReference type="PRINTS" id="PR02019">
    <property type="entry name" value="AQUAPORIN7"/>
</dbReference>
<evidence type="ECO:0000313" key="11">
    <source>
        <dbReference type="Proteomes" id="UP001284601"/>
    </source>
</evidence>
<evidence type="ECO:0000256" key="1">
    <source>
        <dbReference type="ARBA" id="ARBA00004141"/>
    </source>
</evidence>
<dbReference type="Pfam" id="PF00230">
    <property type="entry name" value="MIP"/>
    <property type="match status" value="1"/>
</dbReference>
<dbReference type="PRINTS" id="PR00783">
    <property type="entry name" value="MINTRINSICP"/>
</dbReference>
<feature type="transmembrane region" description="Helical" evidence="9">
    <location>
        <begin position="173"/>
        <end position="194"/>
    </location>
</feature>
<evidence type="ECO:0000256" key="3">
    <source>
        <dbReference type="ARBA" id="ARBA00022448"/>
    </source>
</evidence>
<feature type="transmembrane region" description="Helical" evidence="9">
    <location>
        <begin position="262"/>
        <end position="284"/>
    </location>
</feature>
<evidence type="ECO:0000256" key="9">
    <source>
        <dbReference type="SAM" id="Phobius"/>
    </source>
</evidence>
<gene>
    <name evidence="10" type="ORF">R7226_25375</name>
</gene>
<evidence type="ECO:0000256" key="2">
    <source>
        <dbReference type="ARBA" id="ARBA00006175"/>
    </source>
</evidence>
<dbReference type="PANTHER" id="PTHR43829:SF9">
    <property type="entry name" value="AQUAPORIN-9"/>
    <property type="match status" value="1"/>
</dbReference>
<dbReference type="SUPFAM" id="SSF81338">
    <property type="entry name" value="Aquaporin-like"/>
    <property type="match status" value="1"/>
</dbReference>
<dbReference type="PROSITE" id="PS00221">
    <property type="entry name" value="MIP"/>
    <property type="match status" value="1"/>
</dbReference>
<accession>A0ABU4HWJ5</accession>
<keyword evidence="5 9" id="KW-1133">Transmembrane helix</keyword>
<organism evidence="10 11">
    <name type="scientific">Conexibacter stalactiti</name>
    <dbReference type="NCBI Taxonomy" id="1940611"/>
    <lineage>
        <taxon>Bacteria</taxon>
        <taxon>Bacillati</taxon>
        <taxon>Actinomycetota</taxon>
        <taxon>Thermoleophilia</taxon>
        <taxon>Solirubrobacterales</taxon>
        <taxon>Conexibacteraceae</taxon>
        <taxon>Conexibacter</taxon>
    </lineage>
</organism>
<evidence type="ECO:0000256" key="5">
    <source>
        <dbReference type="ARBA" id="ARBA00022989"/>
    </source>
</evidence>
<dbReference type="RefSeq" id="WP_318600173.1">
    <property type="nucleotide sequence ID" value="NZ_JAWSTH010000099.1"/>
</dbReference>
<evidence type="ECO:0000313" key="10">
    <source>
        <dbReference type="EMBL" id="MDW5597708.1"/>
    </source>
</evidence>
<keyword evidence="3 7" id="KW-0813">Transport</keyword>
<evidence type="ECO:0000256" key="6">
    <source>
        <dbReference type="ARBA" id="ARBA00023136"/>
    </source>
</evidence>
<dbReference type="Proteomes" id="UP001284601">
    <property type="component" value="Unassembled WGS sequence"/>
</dbReference>
<dbReference type="CDD" id="cd00333">
    <property type="entry name" value="MIP"/>
    <property type="match status" value="1"/>
</dbReference>
<feature type="transmembrane region" description="Helical" evidence="9">
    <location>
        <begin position="67"/>
        <end position="86"/>
    </location>
</feature>
<feature type="region of interest" description="Disordered" evidence="8">
    <location>
        <begin position="300"/>
        <end position="342"/>
    </location>
</feature>
<feature type="compositionally biased region" description="Acidic residues" evidence="8">
    <location>
        <begin position="300"/>
        <end position="310"/>
    </location>
</feature>
<dbReference type="Gene3D" id="1.20.1080.10">
    <property type="entry name" value="Glycerol uptake facilitator protein"/>
    <property type="match status" value="1"/>
</dbReference>
<keyword evidence="6 9" id="KW-0472">Membrane</keyword>
<comment type="caution">
    <text evidence="10">The sequence shown here is derived from an EMBL/GenBank/DDBJ whole genome shotgun (WGS) entry which is preliminary data.</text>
</comment>
<dbReference type="InterPro" id="IPR000425">
    <property type="entry name" value="MIP"/>
</dbReference>
<name>A0ABU4HWJ5_9ACTN</name>
<dbReference type="PANTHER" id="PTHR43829">
    <property type="entry name" value="AQUAPORIN OR AQUAGLYCEROPORIN RELATED"/>
    <property type="match status" value="1"/>
</dbReference>
<feature type="transmembrane region" description="Helical" evidence="9">
    <location>
        <begin position="34"/>
        <end position="55"/>
    </location>
</feature>
<proteinExistence type="inferred from homology"/>
<dbReference type="InterPro" id="IPR022357">
    <property type="entry name" value="MIP_CS"/>
</dbReference>
<keyword evidence="4 7" id="KW-0812">Transmembrane</keyword>
<sequence>MPPTQPAPKPGGTSRFGPDAAWRRTNFGDALGEFAGTFILIMFGVGSVAMAVAALPQSGRGEFDTASWLIIAFGWGFGVTFGVYVAGGVTGAHLNPAVTLALALRRGFAWAKVPFYVIAQLLGAFVAALILYWLYAPSIDSLERADDIVRGTPDSVGTYSIFATFPAGYYGNIFGPLFSEIVGTALLVFCIFALIDNYNQPPKSNLAPLIVGIVVVAIGLSFGANSGYAINPARDLGPRLVAWIEGWKEIAVPGDYGNINSYMWIPIVGPLIGASIAAFLYDFFIGDVLKSRGVEPDIGVEEEGVTEIETEDRASRGYVAGDDAEGRTTGRPPGRTPGGGAP</sequence>
<comment type="subcellular location">
    <subcellularLocation>
        <location evidence="1">Membrane</location>
        <topology evidence="1">Multi-pass membrane protein</topology>
    </subcellularLocation>
</comment>
<feature type="transmembrane region" description="Helical" evidence="9">
    <location>
        <begin position="115"/>
        <end position="135"/>
    </location>
</feature>
<evidence type="ECO:0000256" key="8">
    <source>
        <dbReference type="SAM" id="MobiDB-lite"/>
    </source>
</evidence>